<evidence type="ECO:0000256" key="2">
    <source>
        <dbReference type="ARBA" id="ARBA00023015"/>
    </source>
</evidence>
<keyword evidence="5" id="KW-0804">Transcription</keyword>
<dbReference type="CDD" id="cd05466">
    <property type="entry name" value="PBP2_LTTR_substrate"/>
    <property type="match status" value="1"/>
</dbReference>
<dbReference type="SUPFAM" id="SSF46785">
    <property type="entry name" value="Winged helix' DNA-binding domain"/>
    <property type="match status" value="1"/>
</dbReference>
<evidence type="ECO:0000313" key="8">
    <source>
        <dbReference type="Proteomes" id="UP000215616"/>
    </source>
</evidence>
<evidence type="ECO:0000259" key="6">
    <source>
        <dbReference type="PROSITE" id="PS50931"/>
    </source>
</evidence>
<gene>
    <name evidence="7" type="ORF">B7Z12_07405</name>
</gene>
<dbReference type="GO" id="GO:0003677">
    <property type="term" value="F:DNA binding"/>
    <property type="evidence" value="ECO:0007669"/>
    <property type="project" value="UniProtKB-KW"/>
</dbReference>
<dbReference type="Gene3D" id="1.10.10.10">
    <property type="entry name" value="Winged helix-like DNA-binding domain superfamily/Winged helix DNA-binding domain"/>
    <property type="match status" value="1"/>
</dbReference>
<dbReference type="Pfam" id="PF03466">
    <property type="entry name" value="LysR_substrate"/>
    <property type="match status" value="1"/>
</dbReference>
<dbReference type="Pfam" id="PF00126">
    <property type="entry name" value="HTH_1"/>
    <property type="match status" value="1"/>
</dbReference>
<dbReference type="PANTHER" id="PTHR30346:SF26">
    <property type="entry name" value="HYDROGEN PEROXIDE-INDUCIBLE GENES ACTIVATOR"/>
    <property type="match status" value="1"/>
</dbReference>
<dbReference type="InterPro" id="IPR036388">
    <property type="entry name" value="WH-like_DNA-bd_sf"/>
</dbReference>
<keyword evidence="2" id="KW-0805">Transcription regulation</keyword>
<organism evidence="7 8">
    <name type="scientific">Caulobacter vibrioides</name>
    <name type="common">Caulobacter crescentus</name>
    <dbReference type="NCBI Taxonomy" id="155892"/>
    <lineage>
        <taxon>Bacteria</taxon>
        <taxon>Pseudomonadati</taxon>
        <taxon>Pseudomonadota</taxon>
        <taxon>Alphaproteobacteria</taxon>
        <taxon>Caulobacterales</taxon>
        <taxon>Caulobacteraceae</taxon>
        <taxon>Caulobacter</taxon>
    </lineage>
</organism>
<comment type="caution">
    <text evidence="7">The sequence shown here is derived from an EMBL/GenBank/DDBJ whole genome shotgun (WGS) entry which is preliminary data.</text>
</comment>
<dbReference type="PROSITE" id="PS50931">
    <property type="entry name" value="HTH_LYSR"/>
    <property type="match status" value="1"/>
</dbReference>
<protein>
    <recommendedName>
        <fullName evidence="6">HTH lysR-type domain-containing protein</fullName>
    </recommendedName>
</protein>
<evidence type="ECO:0000313" key="7">
    <source>
        <dbReference type="EMBL" id="OYX04204.1"/>
    </source>
</evidence>
<evidence type="ECO:0000256" key="5">
    <source>
        <dbReference type="ARBA" id="ARBA00023163"/>
    </source>
</evidence>
<dbReference type="InterPro" id="IPR005119">
    <property type="entry name" value="LysR_subst-bd"/>
</dbReference>
<reference evidence="7 8" key="1">
    <citation type="submission" date="2017-03" db="EMBL/GenBank/DDBJ databases">
        <title>Lifting the veil on microbial sulfur biogeochemistry in mining wastewaters.</title>
        <authorList>
            <person name="Kantor R.S."/>
            <person name="Colenbrander Nelson T."/>
            <person name="Marshall S."/>
            <person name="Bennett D."/>
            <person name="Apte S."/>
            <person name="Camacho D."/>
            <person name="Thomas B.C."/>
            <person name="Warren L.A."/>
            <person name="Banfield J.F."/>
        </authorList>
    </citation>
    <scope>NUCLEOTIDE SEQUENCE [LARGE SCALE GENOMIC DNA]</scope>
    <source>
        <strain evidence="7">32-67-7</strain>
    </source>
</reference>
<proteinExistence type="inferred from homology"/>
<dbReference type="GO" id="GO:0003700">
    <property type="term" value="F:DNA-binding transcription factor activity"/>
    <property type="evidence" value="ECO:0007669"/>
    <property type="project" value="InterPro"/>
</dbReference>
<dbReference type="GO" id="GO:0032993">
    <property type="term" value="C:protein-DNA complex"/>
    <property type="evidence" value="ECO:0007669"/>
    <property type="project" value="TreeGrafter"/>
</dbReference>
<keyword evidence="4" id="KW-0010">Activator</keyword>
<dbReference type="Proteomes" id="UP000215616">
    <property type="component" value="Unassembled WGS sequence"/>
</dbReference>
<dbReference type="InterPro" id="IPR036390">
    <property type="entry name" value="WH_DNA-bd_sf"/>
</dbReference>
<dbReference type="Gene3D" id="3.40.190.10">
    <property type="entry name" value="Periplasmic binding protein-like II"/>
    <property type="match status" value="2"/>
</dbReference>
<dbReference type="SUPFAM" id="SSF53850">
    <property type="entry name" value="Periplasmic binding protein-like II"/>
    <property type="match status" value="1"/>
</dbReference>
<sequence>MELRELRYFLAVYETGSVTAAARRCYISQPSISTALASLERELGAVLFVRHRKGVAPTTAADTLYERARRLVDETLALKGLFANSPAPEVTLGLMRSLDIKRVGALLKALARDGDTRLSVVDPDLPCDARIISSALLRETEVFAPLWSERYVLALPARHPLRLKPRLMLADLEGLPLIARCHCENASQTADLGFQPWVTAIATTEEWALALVEAGVGATVLPEGVIPSDAKVAIRDLGDLGLTRDVGLAYRRADAGSPAVTHILAGLGLGKNKPSDGRQAA</sequence>
<accession>A0A258D9C0</accession>
<dbReference type="AlphaFoldDB" id="A0A258D9C0"/>
<keyword evidence="3" id="KW-0238">DNA-binding</keyword>
<comment type="similarity">
    <text evidence="1">Belongs to the LysR transcriptional regulatory family.</text>
</comment>
<name>A0A258D9C0_CAUVI</name>
<evidence type="ECO:0000256" key="1">
    <source>
        <dbReference type="ARBA" id="ARBA00009437"/>
    </source>
</evidence>
<dbReference type="PANTHER" id="PTHR30346">
    <property type="entry name" value="TRANSCRIPTIONAL DUAL REGULATOR HCAR-RELATED"/>
    <property type="match status" value="1"/>
</dbReference>
<dbReference type="InterPro" id="IPR000847">
    <property type="entry name" value="LysR_HTH_N"/>
</dbReference>
<dbReference type="PRINTS" id="PR00039">
    <property type="entry name" value="HTHLYSR"/>
</dbReference>
<feature type="domain" description="HTH lysR-type" evidence="6">
    <location>
        <begin position="1"/>
        <end position="58"/>
    </location>
</feature>
<dbReference type="FunFam" id="1.10.10.10:FF:000001">
    <property type="entry name" value="LysR family transcriptional regulator"/>
    <property type="match status" value="1"/>
</dbReference>
<dbReference type="EMBL" id="NCDQ01000092">
    <property type="protein sequence ID" value="OYX04204.1"/>
    <property type="molecule type" value="Genomic_DNA"/>
</dbReference>
<evidence type="ECO:0000256" key="3">
    <source>
        <dbReference type="ARBA" id="ARBA00023125"/>
    </source>
</evidence>
<evidence type="ECO:0000256" key="4">
    <source>
        <dbReference type="ARBA" id="ARBA00023159"/>
    </source>
</evidence>